<evidence type="ECO:0000259" key="2">
    <source>
        <dbReference type="PROSITE" id="PS50006"/>
    </source>
</evidence>
<feature type="region of interest" description="Disordered" evidence="1">
    <location>
        <begin position="405"/>
        <end position="587"/>
    </location>
</feature>
<feature type="compositionally biased region" description="Low complexity" evidence="1">
    <location>
        <begin position="244"/>
        <end position="259"/>
    </location>
</feature>
<dbReference type="OrthoDB" id="444265at2759"/>
<feature type="compositionally biased region" description="Polar residues" evidence="1">
    <location>
        <begin position="159"/>
        <end position="175"/>
    </location>
</feature>
<dbReference type="PANTHER" id="PTHR23308">
    <property type="entry name" value="NUCLEAR INHIBITOR OF PROTEIN PHOSPHATASE-1"/>
    <property type="match status" value="1"/>
</dbReference>
<feature type="compositionally biased region" description="Basic and acidic residues" evidence="1">
    <location>
        <begin position="485"/>
        <end position="546"/>
    </location>
</feature>
<feature type="compositionally biased region" description="Low complexity" evidence="1">
    <location>
        <begin position="328"/>
        <end position="340"/>
    </location>
</feature>
<dbReference type="EMBL" id="MIGC01001237">
    <property type="protein sequence ID" value="PHJ23226.1"/>
    <property type="molecule type" value="Genomic_DNA"/>
</dbReference>
<feature type="compositionally biased region" description="Basic and acidic residues" evidence="1">
    <location>
        <begin position="1"/>
        <end position="27"/>
    </location>
</feature>
<comment type="caution">
    <text evidence="3">The sequence shown here is derived from an EMBL/GenBank/DDBJ whole genome shotgun (WGS) entry which is preliminary data.</text>
</comment>
<dbReference type="InterPro" id="IPR000253">
    <property type="entry name" value="FHA_dom"/>
</dbReference>
<dbReference type="InterPro" id="IPR008984">
    <property type="entry name" value="SMAD_FHA_dom_sf"/>
</dbReference>
<dbReference type="Proteomes" id="UP000221165">
    <property type="component" value="Unassembled WGS sequence"/>
</dbReference>
<dbReference type="SUPFAM" id="SSF49879">
    <property type="entry name" value="SMAD/FHA domain"/>
    <property type="match status" value="1"/>
</dbReference>
<protein>
    <submittedName>
        <fullName evidence="3">Fha domain-containing protein</fullName>
    </submittedName>
</protein>
<dbReference type="InterPro" id="IPR050923">
    <property type="entry name" value="Cell_Proc_Reg/RNA_Proc"/>
</dbReference>
<proteinExistence type="predicted"/>
<feature type="compositionally biased region" description="Basic and acidic residues" evidence="1">
    <location>
        <begin position="562"/>
        <end position="573"/>
    </location>
</feature>
<sequence>MGRKMAESKRDREINNIRDRDKSDGPLHRRYSSPSSSPSPRRKRHAHEEKEDRKKQTRGSRYPDYRPEGGRSRSDHVSDVPRGETLRADDKYSSPCSSRPNPPPPHHKASSSSSSSSHFSSGDLRRTSPPSHTSVSCLERRSENEDLSPPRCREKKNELSSTCKAYETRNAQGTLESPRERVIQSSSSSSSSSSLAKNSSSPSLSNDKRLSNTSRHHISTDAPVTPCLSSSSSLSSSLRHERQPSPSISRPSSSGPGISAVMPSLPPPLSAFSSSRQKKADIRGLVQPPTKKPPPSLPSRLHPQPKNSLLPSAISTSDKRHGNERYFSSQPQSLSSSSSNQKDHDRPTLDDGRGHSGVSTASSLPQPLNQRREEGRELGGGFARLLSTAANAKSLAEKEAYLQQENLRRGAREAEERLSRNHKGRGEHRPLGSRQLDSESLREASAADTPHLSIKQEPDEEINRLRVKRIKREQEEEEETGNQRQRREREGGGEEYDRVNVKLEKRPYNSISDEGREKTFKTEKKFNKEEDYEWGGKADKKSKPQENPKPALKPNFEPSGLLKEEQGEKEETLKNGIPLKHTEPADSAMPTKRWRLYMFKKDRSSQVSTGASAASQEPDKTLHLHRRRSFIFGKDNRVVDILLMHPTISKQHAVLQFRKKLGDVHPYIIDLESTNGTYLNGTKIDTCRYYELREQDVLRFGKSSREFVLLHAGSVTVDLSYRSFLDSRGSHQKEEDQPQQVA</sequence>
<feature type="compositionally biased region" description="Low complexity" evidence="1">
    <location>
        <begin position="228"/>
        <end position="237"/>
    </location>
</feature>
<feature type="compositionally biased region" description="Basic and acidic residues" evidence="1">
    <location>
        <begin position="454"/>
        <end position="464"/>
    </location>
</feature>
<feature type="compositionally biased region" description="Low complexity" evidence="1">
    <location>
        <begin position="110"/>
        <end position="121"/>
    </location>
</feature>
<accession>A0A2C6L7I9</accession>
<feature type="domain" description="FHA" evidence="2">
    <location>
        <begin position="630"/>
        <end position="684"/>
    </location>
</feature>
<dbReference type="GeneID" id="94426343"/>
<reference evidence="3 4" key="1">
    <citation type="journal article" date="2017" name="Int. J. Parasitol.">
        <title>The genome of the protozoan parasite Cystoisospora suis and a reverse vaccinology approach to identify vaccine candidates.</title>
        <authorList>
            <person name="Palmieri N."/>
            <person name="Shrestha A."/>
            <person name="Ruttkowski B."/>
            <person name="Beck T."/>
            <person name="Vogl C."/>
            <person name="Tomley F."/>
            <person name="Blake D.P."/>
            <person name="Joachim A."/>
        </authorList>
    </citation>
    <scope>NUCLEOTIDE SEQUENCE [LARGE SCALE GENOMIC DNA]</scope>
    <source>
        <strain evidence="3 4">Wien I</strain>
    </source>
</reference>
<keyword evidence="4" id="KW-1185">Reference proteome</keyword>
<dbReference type="PROSITE" id="PS50006">
    <property type="entry name" value="FHA_DOMAIN"/>
    <property type="match status" value="1"/>
</dbReference>
<feature type="compositionally biased region" description="Polar residues" evidence="1">
    <location>
        <begin position="306"/>
        <end position="316"/>
    </location>
</feature>
<feature type="compositionally biased region" description="Basic and acidic residues" evidence="1">
    <location>
        <begin position="61"/>
        <end position="92"/>
    </location>
</feature>
<name>A0A2C6L7I9_9APIC</name>
<organism evidence="3 4">
    <name type="scientific">Cystoisospora suis</name>
    <dbReference type="NCBI Taxonomy" id="483139"/>
    <lineage>
        <taxon>Eukaryota</taxon>
        <taxon>Sar</taxon>
        <taxon>Alveolata</taxon>
        <taxon>Apicomplexa</taxon>
        <taxon>Conoidasida</taxon>
        <taxon>Coccidia</taxon>
        <taxon>Eucoccidiorida</taxon>
        <taxon>Eimeriorina</taxon>
        <taxon>Sarcocystidae</taxon>
        <taxon>Cystoisospora</taxon>
    </lineage>
</organism>
<feature type="compositionally biased region" description="Low complexity" evidence="1">
    <location>
        <begin position="185"/>
        <end position="205"/>
    </location>
</feature>
<dbReference type="RefSeq" id="XP_067924903.1">
    <property type="nucleotide sequence ID" value="XM_068063132.1"/>
</dbReference>
<dbReference type="SMART" id="SM00240">
    <property type="entry name" value="FHA"/>
    <property type="match status" value="1"/>
</dbReference>
<dbReference type="VEuPathDB" id="ToxoDB:CSUI_002934"/>
<dbReference type="Gene3D" id="2.60.200.20">
    <property type="match status" value="1"/>
</dbReference>
<feature type="compositionally biased region" description="Basic and acidic residues" evidence="1">
    <location>
        <begin position="405"/>
        <end position="419"/>
    </location>
</feature>
<evidence type="ECO:0000313" key="4">
    <source>
        <dbReference type="Proteomes" id="UP000221165"/>
    </source>
</evidence>
<evidence type="ECO:0000256" key="1">
    <source>
        <dbReference type="SAM" id="MobiDB-lite"/>
    </source>
</evidence>
<feature type="compositionally biased region" description="Basic and acidic residues" evidence="1">
    <location>
        <begin position="341"/>
        <end position="354"/>
    </location>
</feature>
<feature type="compositionally biased region" description="Polar residues" evidence="1">
    <location>
        <begin position="357"/>
        <end position="369"/>
    </location>
</feature>
<dbReference type="Pfam" id="PF00498">
    <property type="entry name" value="FHA"/>
    <property type="match status" value="1"/>
</dbReference>
<dbReference type="AlphaFoldDB" id="A0A2C6L7I9"/>
<gene>
    <name evidence="3" type="ORF">CSUI_002934</name>
</gene>
<feature type="region of interest" description="Disordered" evidence="1">
    <location>
        <begin position="1"/>
        <end position="380"/>
    </location>
</feature>
<evidence type="ECO:0000313" key="3">
    <source>
        <dbReference type="EMBL" id="PHJ23226.1"/>
    </source>
</evidence>